<dbReference type="EMBL" id="SLZY01000008">
    <property type="protein sequence ID" value="TCS71773.1"/>
    <property type="molecule type" value="Genomic_DNA"/>
</dbReference>
<dbReference type="RefSeq" id="WP_126460122.1">
    <property type="nucleotide sequence ID" value="NZ_AP018721.1"/>
</dbReference>
<evidence type="ECO:0000313" key="3">
    <source>
        <dbReference type="Proteomes" id="UP000295135"/>
    </source>
</evidence>
<dbReference type="AlphaFoldDB" id="A0A4R3JXN4"/>
<gene>
    <name evidence="2" type="ORF">EDC61_108116</name>
</gene>
<keyword evidence="3" id="KW-1185">Reference proteome</keyword>
<evidence type="ECO:0000256" key="1">
    <source>
        <dbReference type="SAM" id="MobiDB-lite"/>
    </source>
</evidence>
<protein>
    <submittedName>
        <fullName evidence="2">Putative addiction module component (TIGR02574 family)</fullName>
    </submittedName>
</protein>
<dbReference type="InterPro" id="IPR013406">
    <property type="entry name" value="CHP02574_addiction_mod"/>
</dbReference>
<reference evidence="2 3" key="1">
    <citation type="submission" date="2019-03" db="EMBL/GenBank/DDBJ databases">
        <title>Genomic Encyclopedia of Type Strains, Phase IV (KMG-IV): sequencing the most valuable type-strain genomes for metagenomic binning, comparative biology and taxonomic classification.</title>
        <authorList>
            <person name="Goeker M."/>
        </authorList>
    </citation>
    <scope>NUCLEOTIDE SEQUENCE [LARGE SCALE GENOMIC DNA]</scope>
    <source>
        <strain evidence="2 3">DSM 103923</strain>
    </source>
</reference>
<evidence type="ECO:0000313" key="2">
    <source>
        <dbReference type="EMBL" id="TCS71773.1"/>
    </source>
</evidence>
<dbReference type="Pfam" id="PF09720">
    <property type="entry name" value="Unstab_antitox"/>
    <property type="match status" value="1"/>
</dbReference>
<organism evidence="2 3">
    <name type="scientific">Sulfuritortus calidifontis</name>
    <dbReference type="NCBI Taxonomy" id="1914471"/>
    <lineage>
        <taxon>Bacteria</taxon>
        <taxon>Pseudomonadati</taxon>
        <taxon>Pseudomonadota</taxon>
        <taxon>Betaproteobacteria</taxon>
        <taxon>Nitrosomonadales</taxon>
        <taxon>Thiobacillaceae</taxon>
        <taxon>Sulfuritortus</taxon>
    </lineage>
</organism>
<feature type="compositionally biased region" description="Basic and acidic residues" evidence="1">
    <location>
        <begin position="58"/>
        <end position="67"/>
    </location>
</feature>
<name>A0A4R3JXN4_9PROT</name>
<feature type="region of interest" description="Disordered" evidence="1">
    <location>
        <begin position="58"/>
        <end position="77"/>
    </location>
</feature>
<comment type="caution">
    <text evidence="2">The sequence shown here is derived from an EMBL/GenBank/DDBJ whole genome shotgun (WGS) entry which is preliminary data.</text>
</comment>
<proteinExistence type="predicted"/>
<sequence>MNANVESLVEQAKHLSPEEQAILTDALHEMLAPPTPEWETAWLKECEDRLAAYERGEMQAHESEEVMARLSSKYGRQ</sequence>
<dbReference type="OrthoDB" id="8549727at2"/>
<dbReference type="Proteomes" id="UP000295135">
    <property type="component" value="Unassembled WGS sequence"/>
</dbReference>
<accession>A0A4R3JXN4</accession>